<keyword evidence="3" id="KW-1185">Reference proteome</keyword>
<dbReference type="Proteomes" id="UP000214603">
    <property type="component" value="Unassembled WGS sequence"/>
</dbReference>
<evidence type="ECO:0000313" key="3">
    <source>
        <dbReference type="Proteomes" id="UP000214603"/>
    </source>
</evidence>
<reference evidence="3" key="1">
    <citation type="submission" date="2017-06" db="EMBL/GenBank/DDBJ databases">
        <title>Herbaspirillum phytohormonus sp. nov., isolated from the root nodule of Robinia pseudoacacia in lead-zinc mine.</title>
        <authorList>
            <person name="Fan M."/>
            <person name="Lin Y."/>
        </authorList>
    </citation>
    <scope>NUCLEOTIDE SEQUENCE [LARGE SCALE GENOMIC DNA]</scope>
    <source>
        <strain evidence="3">SC-089</strain>
    </source>
</reference>
<dbReference type="AlphaFoldDB" id="A0A225MMG5"/>
<accession>A0A225MMG5</accession>
<evidence type="ECO:0000313" key="2">
    <source>
        <dbReference type="EMBL" id="OWT62152.1"/>
    </source>
</evidence>
<dbReference type="EMBL" id="NJIH01000004">
    <property type="protein sequence ID" value="OWT62152.1"/>
    <property type="molecule type" value="Genomic_DNA"/>
</dbReference>
<dbReference type="Pfam" id="PF13479">
    <property type="entry name" value="AAA_24"/>
    <property type="match status" value="1"/>
</dbReference>
<sequence>MGFAGDGKTYTATEIAIGLVELMRQRKLAEGDRPVMFLDTETGSDWVKPRFDAASIELFTAKTRAFVDLLAAVREAESAGSVLLIDSISHFWRNITEEYAKRKNRKRGLEFQDWAWLKAEWGKFTDLFVNSRCHIIMCGRAGYEYDFFENESGKKELTKTGVKMRAETETGYEPSILILMEKSQELIEGGGTRVWRTATIMKDRSTRIDGKTFHNPTFKDFLPHIEFLNLGGEHVGVDTTRDNAELFAEDGEPKWQKERRMKEIALDEIGEIIGKHYPGSSAEAKRTKGDLLEEIFGSRSWERIKTFDWPTISDCRNALWLKLEKKPYEWVRPPIAEEPPQDEGEDGTNAIPEAEAA</sequence>
<dbReference type="OrthoDB" id="1625426at2"/>
<proteinExistence type="predicted"/>
<organism evidence="2 3">
    <name type="scientific">Candidimonas nitroreducens</name>
    <dbReference type="NCBI Taxonomy" id="683354"/>
    <lineage>
        <taxon>Bacteria</taxon>
        <taxon>Pseudomonadati</taxon>
        <taxon>Pseudomonadota</taxon>
        <taxon>Betaproteobacteria</taxon>
        <taxon>Burkholderiales</taxon>
        <taxon>Alcaligenaceae</taxon>
        <taxon>Candidimonas</taxon>
    </lineage>
</organism>
<gene>
    <name evidence="2" type="ORF">CEY11_09280</name>
</gene>
<feature type="region of interest" description="Disordered" evidence="1">
    <location>
        <begin position="331"/>
        <end position="357"/>
    </location>
</feature>
<name>A0A225MMG5_9BURK</name>
<protein>
    <submittedName>
        <fullName evidence="2">Uncharacterized protein</fullName>
    </submittedName>
</protein>
<comment type="caution">
    <text evidence="2">The sequence shown here is derived from an EMBL/GenBank/DDBJ whole genome shotgun (WGS) entry which is preliminary data.</text>
</comment>
<evidence type="ECO:0000256" key="1">
    <source>
        <dbReference type="SAM" id="MobiDB-lite"/>
    </source>
</evidence>